<reference evidence="2" key="2">
    <citation type="submission" date="2020-10" db="UniProtKB">
        <authorList>
            <consortium name="WormBaseParasite"/>
        </authorList>
    </citation>
    <scope>IDENTIFICATION</scope>
</reference>
<reference evidence="1" key="1">
    <citation type="journal article" date="2013" name="Genetics">
        <title>The draft genome and transcriptome of Panagrellus redivivus are shaped by the harsh demands of a free-living lifestyle.</title>
        <authorList>
            <person name="Srinivasan J."/>
            <person name="Dillman A.R."/>
            <person name="Macchietto M.G."/>
            <person name="Heikkinen L."/>
            <person name="Lakso M."/>
            <person name="Fracchia K.M."/>
            <person name="Antoshechkin I."/>
            <person name="Mortazavi A."/>
            <person name="Wong G."/>
            <person name="Sternberg P.W."/>
        </authorList>
    </citation>
    <scope>NUCLEOTIDE SEQUENCE [LARGE SCALE GENOMIC DNA]</scope>
    <source>
        <strain evidence="1">MT8872</strain>
    </source>
</reference>
<sequence length="683" mass="77621">MLVGVIHPQLLEVYSYDGRIYRRYDAGDAQAKWSRKEIPQAFDYVLDKVGRRFDALIILSSPMSYIAKLKEVADKYANHVSVHPLIAGLLTEFINEHFTEDVAAHVEKTLAVIVDGNGYEYYKFGLVGSKELRLLSAEDRSAELKLDLNVPVPPECVLVANVELLHRSRPISVPKTTRIPIRTYDVKNVFMDAVHGAIKMAMAKCCVTSFYIIEDFCEKMTVSFGGQFCTVAPCGVPFDRKCKNERHFNGGDIKVFTSKNICFEFYEDGTVSSLKRKHFTLLDQTGLRSCFVTLLTYIDEFGVVTFRLDVPPVARMPTTPSTNVPVKRIYAAKKANSKYCEEVYGSVFLSSRLLLMNADGKVSITQHPSVNPLNGQTVNAQTVRDFYVDFFKHMPILDYKTFMLAHDGTYPAALIKVALDVADEMFGSFSGLATVSPQTIMFFHSVRKTPFVFDQTKVYHNVAMFITENMFNAIYTKYNVGKKDFELVDTWQAQFRNTTEAIQFIASGMHDGPVTTYETMTLYADDVKPYQTYCNQVGVLCKQLPFTWFEHNVLHFASHFNQAAFHYDDFCQSNGVHLLDRCPPIMVRFDDSDEAVFFDRIADRNSYEEILVIPRGTRKIEFFQKVSHLCGPKFVLFKTNTVPYNIHSVVVLLKFDTGGNYPHIIMSSVLPEAKYHAYVDLLA</sequence>
<evidence type="ECO:0000313" key="2">
    <source>
        <dbReference type="WBParaSite" id="Pan_g3955.t1"/>
    </source>
</evidence>
<dbReference type="AlphaFoldDB" id="A0A7E4VVY8"/>
<dbReference type="Proteomes" id="UP000492821">
    <property type="component" value="Unassembled WGS sequence"/>
</dbReference>
<accession>A0A7E4VVY8</accession>
<evidence type="ECO:0000313" key="1">
    <source>
        <dbReference type="Proteomes" id="UP000492821"/>
    </source>
</evidence>
<protein>
    <submittedName>
        <fullName evidence="2">DNA helicase</fullName>
    </submittedName>
</protein>
<dbReference type="WBParaSite" id="Pan_g3955.t1">
    <property type="protein sequence ID" value="Pan_g3955.t1"/>
    <property type="gene ID" value="Pan_g3955"/>
</dbReference>
<name>A0A7E4VVY8_PANRE</name>
<organism evidence="1 2">
    <name type="scientific">Panagrellus redivivus</name>
    <name type="common">Microworm</name>
    <dbReference type="NCBI Taxonomy" id="6233"/>
    <lineage>
        <taxon>Eukaryota</taxon>
        <taxon>Metazoa</taxon>
        <taxon>Ecdysozoa</taxon>
        <taxon>Nematoda</taxon>
        <taxon>Chromadorea</taxon>
        <taxon>Rhabditida</taxon>
        <taxon>Tylenchina</taxon>
        <taxon>Panagrolaimomorpha</taxon>
        <taxon>Panagrolaimoidea</taxon>
        <taxon>Panagrolaimidae</taxon>
        <taxon>Panagrellus</taxon>
    </lineage>
</organism>
<keyword evidence="1" id="KW-1185">Reference proteome</keyword>
<proteinExistence type="predicted"/>